<dbReference type="EMBL" id="AGWY01000001">
    <property type="protein sequence ID" value="EKS42717.1"/>
    <property type="molecule type" value="Genomic_DNA"/>
</dbReference>
<dbReference type="SUPFAM" id="SSF102114">
    <property type="entry name" value="Radical SAM enzymes"/>
    <property type="match status" value="1"/>
</dbReference>
<accession>K8PJB5</accession>
<dbReference type="GO" id="GO:0003824">
    <property type="term" value="F:catalytic activity"/>
    <property type="evidence" value="ECO:0007669"/>
    <property type="project" value="InterPro"/>
</dbReference>
<organism evidence="7 8">
    <name type="scientific">Afipia clevelandensis ATCC 49720</name>
    <dbReference type="NCBI Taxonomy" id="883079"/>
    <lineage>
        <taxon>Bacteria</taxon>
        <taxon>Pseudomonadati</taxon>
        <taxon>Pseudomonadota</taxon>
        <taxon>Alphaproteobacteria</taxon>
        <taxon>Hyphomicrobiales</taxon>
        <taxon>Nitrobacteraceae</taxon>
        <taxon>Afipia</taxon>
    </lineage>
</organism>
<gene>
    <name evidence="7" type="ORF">HMPREF9696_00260</name>
</gene>
<evidence type="ECO:0000256" key="1">
    <source>
        <dbReference type="ARBA" id="ARBA00001966"/>
    </source>
</evidence>
<keyword evidence="8" id="KW-1185">Reference proteome</keyword>
<dbReference type="InterPro" id="IPR017833">
    <property type="entry name" value="Hopanoid_synth-assoc_rSAM_HpnH"/>
</dbReference>
<dbReference type="Pfam" id="PF11946">
    <property type="entry name" value="DUF3463"/>
    <property type="match status" value="1"/>
</dbReference>
<dbReference type="InterPro" id="IPR050377">
    <property type="entry name" value="Radical_SAM_PqqE_MftC-like"/>
</dbReference>
<protein>
    <submittedName>
        <fullName evidence="7">Hopanoid biosynthesis associated radical SAM protein HpnH</fullName>
    </submittedName>
</protein>
<evidence type="ECO:0000313" key="7">
    <source>
        <dbReference type="EMBL" id="EKS42717.1"/>
    </source>
</evidence>
<dbReference type="CDD" id="cd01335">
    <property type="entry name" value="Radical_SAM"/>
    <property type="match status" value="1"/>
</dbReference>
<dbReference type="PANTHER" id="PTHR11228">
    <property type="entry name" value="RADICAL SAM DOMAIN PROTEIN"/>
    <property type="match status" value="1"/>
</dbReference>
<name>K8PJB5_9BRAD</name>
<dbReference type="GO" id="GO:0046872">
    <property type="term" value="F:metal ion binding"/>
    <property type="evidence" value="ECO:0007669"/>
    <property type="project" value="UniProtKB-KW"/>
</dbReference>
<dbReference type="NCBIfam" id="TIGR03470">
    <property type="entry name" value="HpnH"/>
    <property type="match status" value="1"/>
</dbReference>
<dbReference type="Pfam" id="PF04055">
    <property type="entry name" value="Radical_SAM"/>
    <property type="match status" value="1"/>
</dbReference>
<dbReference type="Proteomes" id="UP000001095">
    <property type="component" value="Unassembled WGS sequence"/>
</dbReference>
<keyword evidence="2" id="KW-0949">S-adenosyl-L-methionine</keyword>
<comment type="cofactor">
    <cofactor evidence="1">
        <name>[4Fe-4S] cluster</name>
        <dbReference type="ChEBI" id="CHEBI:49883"/>
    </cofactor>
</comment>
<dbReference type="AlphaFoldDB" id="K8PJB5"/>
<dbReference type="PANTHER" id="PTHR11228:SF22">
    <property type="entry name" value="PEPTIDE BIOSYNTHESIS PROTEIN YYDG-RELATED"/>
    <property type="match status" value="1"/>
</dbReference>
<dbReference type="PROSITE" id="PS51918">
    <property type="entry name" value="RADICAL_SAM"/>
    <property type="match status" value="1"/>
</dbReference>
<dbReference type="HOGENOM" id="CLU_052502_0_0_5"/>
<evidence type="ECO:0000259" key="6">
    <source>
        <dbReference type="PROSITE" id="PS51918"/>
    </source>
</evidence>
<dbReference type="GO" id="GO:0051536">
    <property type="term" value="F:iron-sulfur cluster binding"/>
    <property type="evidence" value="ECO:0007669"/>
    <property type="project" value="UniProtKB-KW"/>
</dbReference>
<dbReference type="RefSeq" id="WP_002711126.1">
    <property type="nucleotide sequence ID" value="NZ_KB375281.1"/>
</dbReference>
<dbReference type="PATRIC" id="fig|883079.3.peg.270"/>
<dbReference type="InterPro" id="IPR013785">
    <property type="entry name" value="Aldolase_TIM"/>
</dbReference>
<reference evidence="7 8" key="1">
    <citation type="submission" date="2012-04" db="EMBL/GenBank/DDBJ databases">
        <title>The Genome Sequence of Afipia clevelandensis ATCC 49720.</title>
        <authorList>
            <consortium name="The Broad Institute Genome Sequencing Platform"/>
            <person name="Earl A."/>
            <person name="Ward D."/>
            <person name="Feldgarden M."/>
            <person name="Gevers D."/>
            <person name="Huys G."/>
            <person name="Walker B."/>
            <person name="Young S.K."/>
            <person name="Zeng Q."/>
            <person name="Gargeya S."/>
            <person name="Fitzgerald M."/>
            <person name="Haas B."/>
            <person name="Abouelleil A."/>
            <person name="Alvarado L."/>
            <person name="Arachchi H.M."/>
            <person name="Berlin A."/>
            <person name="Chapman S.B."/>
            <person name="Goldberg J."/>
            <person name="Griggs A."/>
            <person name="Gujja S."/>
            <person name="Hansen M."/>
            <person name="Howarth C."/>
            <person name="Imamovic A."/>
            <person name="Larimer J."/>
            <person name="McCowen C."/>
            <person name="Montmayeur A."/>
            <person name="Murphy C."/>
            <person name="Neiman D."/>
            <person name="Pearson M."/>
            <person name="Priest M."/>
            <person name="Roberts A."/>
            <person name="Saif S."/>
            <person name="Shea T."/>
            <person name="Sisk P."/>
            <person name="Sykes S."/>
            <person name="Wortman J."/>
            <person name="Nusbaum C."/>
            <person name="Birren B."/>
        </authorList>
    </citation>
    <scope>NUCLEOTIDE SEQUENCE [LARGE SCALE GENOMIC DNA]</scope>
    <source>
        <strain evidence="7 8">ATCC 49720</strain>
    </source>
</reference>
<dbReference type="InterPro" id="IPR022563">
    <property type="entry name" value="DUF3463"/>
</dbReference>
<keyword evidence="3" id="KW-0479">Metal-binding</keyword>
<proteinExistence type="predicted"/>
<evidence type="ECO:0000256" key="5">
    <source>
        <dbReference type="ARBA" id="ARBA00023014"/>
    </source>
</evidence>
<comment type="caution">
    <text evidence="7">The sequence shown here is derived from an EMBL/GenBank/DDBJ whole genome shotgun (WGS) entry which is preliminary data.</text>
</comment>
<dbReference type="SFLD" id="SFLDS00029">
    <property type="entry name" value="Radical_SAM"/>
    <property type="match status" value="1"/>
</dbReference>
<evidence type="ECO:0000256" key="4">
    <source>
        <dbReference type="ARBA" id="ARBA00023004"/>
    </source>
</evidence>
<keyword evidence="5" id="KW-0411">Iron-sulfur</keyword>
<dbReference type="SFLD" id="SFLDF00397">
    <property type="entry name" value="adenosyl-hopene_transferase"/>
    <property type="match status" value="1"/>
</dbReference>
<evidence type="ECO:0000256" key="3">
    <source>
        <dbReference type="ARBA" id="ARBA00022723"/>
    </source>
</evidence>
<dbReference type="InterPro" id="IPR007197">
    <property type="entry name" value="rSAM"/>
</dbReference>
<keyword evidence="4" id="KW-0408">Iron</keyword>
<dbReference type="OrthoDB" id="9782387at2"/>
<dbReference type="InterPro" id="IPR058240">
    <property type="entry name" value="rSAM_sf"/>
</dbReference>
<evidence type="ECO:0000313" key="8">
    <source>
        <dbReference type="Proteomes" id="UP000001095"/>
    </source>
</evidence>
<sequence length="397" mass="43890">MAIPFFKEIKIGSYLVKQKLLGRKRYPLVLMLEPLFRCNLACVGCGKIDYPDAILNRRMTAQECWDAADECGAPMVAIPGGEPLIHKEIGEIVRGLVARKKFVSLCTNALLLEKKLDLFEPSPYLFFSVHLDGLKDHHDKAVSQKGVFDRAVSAIKAAKARGFTVNVNATIFDGHPAEEIAKFLDFTTELGVGVSMSPGYAYERAPDQEHFLNRTKTKKLFRDVFALGKGKKWNFMHSGLFLDFLAGNQNFECEPWGMPARNIFGWQKPCYLLGEGYTKTFKELMDTTDWDTYGTGKYEKCADCMAHCGYEPTAANAAVSNPLKALKVAMFGIKTEGPMAPEIDLSKQRPAQYVFSSEVQKRLSEIRADEAKAAADKAAKLEAAKQAAPATSASTAA</sequence>
<feature type="domain" description="Radical SAM core" evidence="6">
    <location>
        <begin position="20"/>
        <end position="240"/>
    </location>
</feature>
<dbReference type="Gene3D" id="3.20.20.70">
    <property type="entry name" value="Aldolase class I"/>
    <property type="match status" value="1"/>
</dbReference>
<evidence type="ECO:0000256" key="2">
    <source>
        <dbReference type="ARBA" id="ARBA00022691"/>
    </source>
</evidence>
<dbReference type="SFLD" id="SFLDG01067">
    <property type="entry name" value="SPASM/twitch_domain_containing"/>
    <property type="match status" value="1"/>
</dbReference>